<feature type="region of interest" description="Disordered" evidence="1">
    <location>
        <begin position="188"/>
        <end position="214"/>
    </location>
</feature>
<feature type="transmembrane region" description="Helical" evidence="2">
    <location>
        <begin position="29"/>
        <end position="46"/>
    </location>
</feature>
<dbReference type="EMBL" id="CP042437">
    <property type="protein sequence ID" value="QEC78526.1"/>
    <property type="molecule type" value="Genomic_DNA"/>
</dbReference>
<organism evidence="3 4">
    <name type="scientific">Mucilaginibacter ginsenosidivorax</name>
    <dbReference type="NCBI Taxonomy" id="862126"/>
    <lineage>
        <taxon>Bacteria</taxon>
        <taxon>Pseudomonadati</taxon>
        <taxon>Bacteroidota</taxon>
        <taxon>Sphingobacteriia</taxon>
        <taxon>Sphingobacteriales</taxon>
        <taxon>Sphingobacteriaceae</taxon>
        <taxon>Mucilaginibacter</taxon>
    </lineage>
</organism>
<dbReference type="OrthoDB" id="981489at2"/>
<name>A0A5B8W6E4_9SPHI</name>
<evidence type="ECO:0000313" key="4">
    <source>
        <dbReference type="Proteomes" id="UP000321362"/>
    </source>
</evidence>
<feature type="transmembrane region" description="Helical" evidence="2">
    <location>
        <begin position="138"/>
        <end position="159"/>
    </location>
</feature>
<keyword evidence="4" id="KW-1185">Reference proteome</keyword>
<keyword evidence="2" id="KW-1133">Transmembrane helix</keyword>
<keyword evidence="2" id="KW-0472">Membrane</keyword>
<reference evidence="3 4" key="1">
    <citation type="journal article" date="2013" name="J. Microbiol.">
        <title>Mucilaginibacter ginsenosidivorax sp. nov., with ginsenoside converting activity isolated from sediment.</title>
        <authorList>
            <person name="Kim J.K."/>
            <person name="Choi T.E."/>
            <person name="Liu Q.M."/>
            <person name="Park H.Y."/>
            <person name="Yi T.H."/>
            <person name="Yoon M.H."/>
            <person name="Kim S.C."/>
            <person name="Im W.T."/>
        </authorList>
    </citation>
    <scope>NUCLEOTIDE SEQUENCE [LARGE SCALE GENOMIC DNA]</scope>
    <source>
        <strain evidence="3 4">KHI28</strain>
    </source>
</reference>
<evidence type="ECO:0000256" key="2">
    <source>
        <dbReference type="SAM" id="Phobius"/>
    </source>
</evidence>
<keyword evidence="2" id="KW-0812">Transmembrane</keyword>
<protein>
    <submittedName>
        <fullName evidence="3">Uncharacterized protein</fullName>
    </submittedName>
</protein>
<feature type="transmembrane region" description="Helical" evidence="2">
    <location>
        <begin position="114"/>
        <end position="132"/>
    </location>
</feature>
<gene>
    <name evidence="3" type="ORF">FSB76_22195</name>
</gene>
<dbReference type="RefSeq" id="WP_147057250.1">
    <property type="nucleotide sequence ID" value="NZ_CP042437.1"/>
</dbReference>
<proteinExistence type="predicted"/>
<sequence>MSIDINLMVFMEFLKIIAWYYHSEAKHGYIGAAIGILLLIAASLLLKYASPLSLLKGLALPLFFGGLIFGLGGGIDGHMTEKARPQKLSLYQQNSQAFFKEEVSKVEKTHRSWFGIRLFWSAITLTGIALLFTLKKDFWIGVGLGTLFLGLLGHVEEAISMKRNERYWKEVLKSAQRYPPAVTVCGGGSRIDTGKDQEPGVNPPQKKQSSANILPNGLKHKSNLVIDTLGSVAGLAKQDSIPKAKDFSISVSADTLLPEPLAPQKQQSIVIRPDTIVQTEFIEKSDEFKLRKKKKLVDYYHSDLIGKDGMSQKHCWFNKKYIN</sequence>
<dbReference type="AlphaFoldDB" id="A0A5B8W6E4"/>
<dbReference type="Proteomes" id="UP000321362">
    <property type="component" value="Chromosome"/>
</dbReference>
<accession>A0A5B8W6E4</accession>
<evidence type="ECO:0000256" key="1">
    <source>
        <dbReference type="SAM" id="MobiDB-lite"/>
    </source>
</evidence>
<evidence type="ECO:0000313" key="3">
    <source>
        <dbReference type="EMBL" id="QEC78526.1"/>
    </source>
</evidence>
<dbReference type="KEGG" id="mgk:FSB76_22195"/>
<feature type="transmembrane region" description="Helical" evidence="2">
    <location>
        <begin position="58"/>
        <end position="77"/>
    </location>
</feature>